<dbReference type="EMBL" id="KN847554">
    <property type="protein sequence ID" value="KIW01516.1"/>
    <property type="molecule type" value="Genomic_DNA"/>
</dbReference>
<protein>
    <submittedName>
        <fullName evidence="1">Uncharacterized protein</fullName>
    </submittedName>
</protein>
<organism evidence="1 2">
    <name type="scientific">Verruconis gallopava</name>
    <dbReference type="NCBI Taxonomy" id="253628"/>
    <lineage>
        <taxon>Eukaryota</taxon>
        <taxon>Fungi</taxon>
        <taxon>Dikarya</taxon>
        <taxon>Ascomycota</taxon>
        <taxon>Pezizomycotina</taxon>
        <taxon>Dothideomycetes</taxon>
        <taxon>Pleosporomycetidae</taxon>
        <taxon>Venturiales</taxon>
        <taxon>Sympoventuriaceae</taxon>
        <taxon>Verruconis</taxon>
    </lineage>
</organism>
<name>A0A0D1XH48_9PEZI</name>
<dbReference type="HOGENOM" id="CLU_2028505_0_0_1"/>
<gene>
    <name evidence="1" type="ORF">PV09_06994</name>
</gene>
<dbReference type="RefSeq" id="XP_016211385.1">
    <property type="nucleotide sequence ID" value="XM_016360708.1"/>
</dbReference>
<dbReference type="Proteomes" id="UP000053259">
    <property type="component" value="Unassembled WGS sequence"/>
</dbReference>
<dbReference type="VEuPathDB" id="FungiDB:PV09_06994"/>
<evidence type="ECO:0000313" key="1">
    <source>
        <dbReference type="EMBL" id="KIW01516.1"/>
    </source>
</evidence>
<accession>A0A0D1XH48</accession>
<dbReference type="InParanoid" id="A0A0D1XH48"/>
<keyword evidence="2" id="KW-1185">Reference proteome</keyword>
<reference evidence="1 2" key="1">
    <citation type="submission" date="2015-01" db="EMBL/GenBank/DDBJ databases">
        <title>The Genome Sequence of Ochroconis gallopava CBS43764.</title>
        <authorList>
            <consortium name="The Broad Institute Genomics Platform"/>
            <person name="Cuomo C."/>
            <person name="de Hoog S."/>
            <person name="Gorbushina A."/>
            <person name="Stielow B."/>
            <person name="Teixiera M."/>
            <person name="Abouelleil A."/>
            <person name="Chapman S.B."/>
            <person name="Priest M."/>
            <person name="Young S.K."/>
            <person name="Wortman J."/>
            <person name="Nusbaum C."/>
            <person name="Birren B."/>
        </authorList>
    </citation>
    <scope>NUCLEOTIDE SEQUENCE [LARGE SCALE GENOMIC DNA]</scope>
    <source>
        <strain evidence="1 2">CBS 43764</strain>
    </source>
</reference>
<dbReference type="AlphaFoldDB" id="A0A0D1XH48"/>
<dbReference type="GeneID" id="27314967"/>
<sequence length="122" mass="13988">MKWVSKNTRGLRGLARARCLGETGCEPKGWALNGGEGIAARVGGKAEEKEYRGKIRKEGKRESRKWHKFDIRSVSYIQWCAHGIHAILQSHSPTERHVLRGLVIRKRKETKREGRKKGGEEW</sequence>
<proteinExistence type="predicted"/>
<evidence type="ECO:0000313" key="2">
    <source>
        <dbReference type="Proteomes" id="UP000053259"/>
    </source>
</evidence>